<dbReference type="PANTHER" id="PTHR42752:SF1">
    <property type="entry name" value="IMIDAZOLONEPROPIONASE-RELATED"/>
    <property type="match status" value="1"/>
</dbReference>
<dbReference type="EMBL" id="RHHU01000003">
    <property type="protein sequence ID" value="RNB89327.1"/>
    <property type="molecule type" value="Genomic_DNA"/>
</dbReference>
<feature type="domain" description="Amidohydrolase 3" evidence="11">
    <location>
        <begin position="62"/>
        <end position="94"/>
    </location>
</feature>
<evidence type="ECO:0000256" key="9">
    <source>
        <dbReference type="NCBIfam" id="TIGR01224"/>
    </source>
</evidence>
<keyword evidence="3" id="KW-0963">Cytoplasm</keyword>
<dbReference type="InterPro" id="IPR006680">
    <property type="entry name" value="Amidohydro-rel"/>
</dbReference>
<accession>A0A3M8DQP5</accession>
<evidence type="ECO:0000256" key="1">
    <source>
        <dbReference type="ARBA" id="ARBA00005023"/>
    </source>
</evidence>
<protein>
    <recommendedName>
        <fullName evidence="2 9">Imidazolonepropionase</fullName>
        <ecNumber evidence="2 9">3.5.2.7</ecNumber>
    </recommendedName>
</protein>
<proteinExistence type="predicted"/>
<dbReference type="PANTHER" id="PTHR42752">
    <property type="entry name" value="IMIDAZOLONEPROPIONASE"/>
    <property type="match status" value="1"/>
</dbReference>
<keyword evidence="6" id="KW-0369">Histidine metabolism</keyword>
<evidence type="ECO:0000256" key="5">
    <source>
        <dbReference type="ARBA" id="ARBA00022801"/>
    </source>
</evidence>
<dbReference type="GO" id="GO:0019556">
    <property type="term" value="P:L-histidine catabolic process to glutamate and formamide"/>
    <property type="evidence" value="ECO:0007669"/>
    <property type="project" value="UniProtKB-UniRule"/>
</dbReference>
<evidence type="ECO:0000256" key="6">
    <source>
        <dbReference type="ARBA" id="ARBA00022808"/>
    </source>
</evidence>
<dbReference type="GO" id="GO:0046872">
    <property type="term" value="F:metal ion binding"/>
    <property type="evidence" value="ECO:0007669"/>
    <property type="project" value="UniProtKB-KW"/>
</dbReference>
<dbReference type="Pfam" id="PF07969">
    <property type="entry name" value="Amidohydro_3"/>
    <property type="match status" value="1"/>
</dbReference>
<dbReference type="InterPro" id="IPR013108">
    <property type="entry name" value="Amidohydro_3"/>
</dbReference>
<dbReference type="Gene3D" id="2.30.40.10">
    <property type="entry name" value="Urease, subunit C, domain 1"/>
    <property type="match status" value="1"/>
</dbReference>
<keyword evidence="5 12" id="KW-0378">Hydrolase</keyword>
<sequence>MQKQKADLIIANAAQIVTCQGDQADSIGLITDGWIAIVGEKIAAVGDRETVLSQVDANQALVIDATNKVVAPGFVDSHTHAVFGGSRVREYAAKMTVSDPEKLKQLGIQTGVQVSVDMTRQASLEELFESAQSRLNRMLLAGTTTVEIKTGYGFNTLDELRMLDVNALLDQELELDVISTFLGAHGWPKDMAKEAYMDLVIDEMIPLVSERKLATFCDVWCEDSHFDAKESARILEAGLKAGLLPKIHTDAYSYIYGSDLAADMKVISADHLNYTPPAMMRKLAEADVPGVIMPALDFAVKHKKPFDARAMIDSGMTVALATDLCPACWTESMQFVMMLACRQYAMSPAESIRAATIGSAKALGLAHDRGSIEAGKLADLQIWDTPMYENVIYWLGTNVVEQVIKRGKVVVNQTRTPAQLAWH</sequence>
<evidence type="ECO:0000256" key="2">
    <source>
        <dbReference type="ARBA" id="ARBA00012864"/>
    </source>
</evidence>
<dbReference type="AlphaFoldDB" id="A0A3M8DQP5"/>
<dbReference type="SUPFAM" id="SSF51556">
    <property type="entry name" value="Metallo-dependent hydrolases"/>
    <property type="match status" value="1"/>
</dbReference>
<keyword evidence="13" id="KW-1185">Reference proteome</keyword>
<evidence type="ECO:0000256" key="3">
    <source>
        <dbReference type="ARBA" id="ARBA00022490"/>
    </source>
</evidence>
<dbReference type="GO" id="GO:0005737">
    <property type="term" value="C:cytoplasm"/>
    <property type="evidence" value="ECO:0007669"/>
    <property type="project" value="UniProtKB-UniRule"/>
</dbReference>
<gene>
    <name evidence="12" type="ORF">EDM59_02325</name>
</gene>
<dbReference type="Pfam" id="PF01979">
    <property type="entry name" value="Amidohydro_1"/>
    <property type="match status" value="1"/>
</dbReference>
<evidence type="ECO:0000313" key="13">
    <source>
        <dbReference type="Proteomes" id="UP000269573"/>
    </source>
</evidence>
<keyword evidence="4" id="KW-0479">Metal-binding</keyword>
<reference evidence="12 13" key="1">
    <citation type="submission" date="2018-10" db="EMBL/GenBank/DDBJ databases">
        <title>Phylogenomics of Brevibacillus.</title>
        <authorList>
            <person name="Dunlap C."/>
        </authorList>
    </citation>
    <scope>NUCLEOTIDE SEQUENCE [LARGE SCALE GENOMIC DNA]</scope>
    <source>
        <strain evidence="12 13">JCM 15774</strain>
    </source>
</reference>
<dbReference type="InterPro" id="IPR005920">
    <property type="entry name" value="HutI"/>
</dbReference>
<evidence type="ECO:0000256" key="4">
    <source>
        <dbReference type="ARBA" id="ARBA00022723"/>
    </source>
</evidence>
<dbReference type="EC" id="3.5.2.7" evidence="2 9"/>
<dbReference type="Gene3D" id="3.20.20.140">
    <property type="entry name" value="Metal-dependent hydrolases"/>
    <property type="match status" value="1"/>
</dbReference>
<dbReference type="GO" id="GO:0050480">
    <property type="term" value="F:imidazolonepropionase activity"/>
    <property type="evidence" value="ECO:0007669"/>
    <property type="project" value="UniProtKB-UniRule"/>
</dbReference>
<keyword evidence="8" id="KW-0408">Iron</keyword>
<dbReference type="InterPro" id="IPR011059">
    <property type="entry name" value="Metal-dep_hydrolase_composite"/>
</dbReference>
<organism evidence="12 13">
    <name type="scientific">Brevibacillus nitrificans</name>
    <dbReference type="NCBI Taxonomy" id="651560"/>
    <lineage>
        <taxon>Bacteria</taxon>
        <taxon>Bacillati</taxon>
        <taxon>Bacillota</taxon>
        <taxon>Bacilli</taxon>
        <taxon>Bacillales</taxon>
        <taxon>Paenibacillaceae</taxon>
        <taxon>Brevibacillus</taxon>
    </lineage>
</organism>
<evidence type="ECO:0000259" key="10">
    <source>
        <dbReference type="Pfam" id="PF01979"/>
    </source>
</evidence>
<dbReference type="Proteomes" id="UP000269573">
    <property type="component" value="Unassembled WGS sequence"/>
</dbReference>
<evidence type="ECO:0000259" key="11">
    <source>
        <dbReference type="Pfam" id="PF07969"/>
    </source>
</evidence>
<name>A0A3M8DQP5_9BACL</name>
<comment type="caution">
    <text evidence="12">The sequence shown here is derived from an EMBL/GenBank/DDBJ whole genome shotgun (WGS) entry which is preliminary data.</text>
</comment>
<evidence type="ECO:0000256" key="8">
    <source>
        <dbReference type="ARBA" id="ARBA00023004"/>
    </source>
</evidence>
<evidence type="ECO:0000256" key="7">
    <source>
        <dbReference type="ARBA" id="ARBA00022833"/>
    </source>
</evidence>
<dbReference type="InterPro" id="IPR032466">
    <property type="entry name" value="Metal_Hydrolase"/>
</dbReference>
<feature type="domain" description="Amidohydrolase-related" evidence="10">
    <location>
        <begin position="256"/>
        <end position="410"/>
    </location>
</feature>
<evidence type="ECO:0000313" key="12">
    <source>
        <dbReference type="EMBL" id="RNB89327.1"/>
    </source>
</evidence>
<dbReference type="NCBIfam" id="TIGR01224">
    <property type="entry name" value="hutI"/>
    <property type="match status" value="1"/>
</dbReference>
<comment type="pathway">
    <text evidence="1">Amino-acid degradation.</text>
</comment>
<keyword evidence="7" id="KW-0862">Zinc</keyword>
<dbReference type="SUPFAM" id="SSF51338">
    <property type="entry name" value="Composite domain of metallo-dependent hydrolases"/>
    <property type="match status" value="1"/>
</dbReference>